<proteinExistence type="predicted"/>
<reference evidence="1 2" key="1">
    <citation type="journal article" date="2024" name="BMC Biol.">
        <title>Comparative genomics of Ascetosporea gives new insight into the evolutionary basis for animal parasitism in Rhizaria.</title>
        <authorList>
            <person name="Hiltunen Thoren M."/>
            <person name="Onut-Brannstrom I."/>
            <person name="Alfjorden A."/>
            <person name="Peckova H."/>
            <person name="Swords F."/>
            <person name="Hooper C."/>
            <person name="Holzer A.S."/>
            <person name="Bass D."/>
            <person name="Burki F."/>
        </authorList>
    </citation>
    <scope>NUCLEOTIDE SEQUENCE [LARGE SCALE GENOMIC DNA]</scope>
    <source>
        <strain evidence="1">20-A016</strain>
    </source>
</reference>
<gene>
    <name evidence="1" type="ORF">MHBO_004255</name>
</gene>
<feature type="non-terminal residue" evidence="1">
    <location>
        <position position="1"/>
    </location>
</feature>
<evidence type="ECO:0000313" key="1">
    <source>
        <dbReference type="EMBL" id="MES1922732.1"/>
    </source>
</evidence>
<dbReference type="EMBL" id="JBDODL010003534">
    <property type="protein sequence ID" value="MES1922732.1"/>
    <property type="molecule type" value="Genomic_DNA"/>
</dbReference>
<protein>
    <submittedName>
        <fullName evidence="1">Uncharacterized protein</fullName>
    </submittedName>
</protein>
<keyword evidence="2" id="KW-1185">Reference proteome</keyword>
<name>A0ABV2ATM9_9EUKA</name>
<accession>A0ABV2ATM9</accession>
<comment type="caution">
    <text evidence="1">The sequence shown here is derived from an EMBL/GenBank/DDBJ whole genome shotgun (WGS) entry which is preliminary data.</text>
</comment>
<organism evidence="1 2">
    <name type="scientific">Bonamia ostreae</name>
    <dbReference type="NCBI Taxonomy" id="126728"/>
    <lineage>
        <taxon>Eukaryota</taxon>
        <taxon>Sar</taxon>
        <taxon>Rhizaria</taxon>
        <taxon>Endomyxa</taxon>
        <taxon>Ascetosporea</taxon>
        <taxon>Haplosporida</taxon>
        <taxon>Bonamia</taxon>
    </lineage>
</organism>
<feature type="non-terminal residue" evidence="1">
    <location>
        <position position="86"/>
    </location>
</feature>
<sequence length="86" mass="10014">NSKLKRAIVQERVKAVREKMDEHLKAETNFVDFNENFGKEEILLKNSMDQISMDGGFVEKNDRDLRMFIGGFVATDNEYFYIFKGG</sequence>
<evidence type="ECO:0000313" key="2">
    <source>
        <dbReference type="Proteomes" id="UP001439008"/>
    </source>
</evidence>
<dbReference type="Proteomes" id="UP001439008">
    <property type="component" value="Unassembled WGS sequence"/>
</dbReference>